<evidence type="ECO:0000256" key="3">
    <source>
        <dbReference type="ARBA" id="ARBA00009730"/>
    </source>
</evidence>
<dbReference type="GO" id="GO:0000993">
    <property type="term" value="F:RNA polymerase II complex binding"/>
    <property type="evidence" value="ECO:0007669"/>
    <property type="project" value="TreeGrafter"/>
</dbReference>
<dbReference type="GO" id="GO:0006368">
    <property type="term" value="P:transcription elongation by RNA polymerase II"/>
    <property type="evidence" value="ECO:0007669"/>
    <property type="project" value="TreeGrafter"/>
</dbReference>
<dbReference type="PANTHER" id="PTHR20934">
    <property type="entry name" value="TRANSCRIPTION ELONGATION FACTOR 1 HOMOLOG"/>
    <property type="match status" value="1"/>
</dbReference>
<evidence type="ECO:0000313" key="12">
    <source>
        <dbReference type="EMBL" id="KAK3002725.1"/>
    </source>
</evidence>
<keyword evidence="10 11" id="KW-0539">Nucleus</keyword>
<dbReference type="GO" id="GO:0008270">
    <property type="term" value="F:zinc ion binding"/>
    <property type="evidence" value="ECO:0007669"/>
    <property type="project" value="UniProtKB-KW"/>
</dbReference>
<evidence type="ECO:0000256" key="8">
    <source>
        <dbReference type="ARBA" id="ARBA00023015"/>
    </source>
</evidence>
<evidence type="ECO:0000256" key="7">
    <source>
        <dbReference type="ARBA" id="ARBA00022833"/>
    </source>
</evidence>
<dbReference type="FunFam" id="2.20.25.190:FF:000001">
    <property type="entry name" value="Transcription elongation factor 1 homolog"/>
    <property type="match status" value="1"/>
</dbReference>
<evidence type="ECO:0000256" key="10">
    <source>
        <dbReference type="ARBA" id="ARBA00023242"/>
    </source>
</evidence>
<evidence type="ECO:0000256" key="6">
    <source>
        <dbReference type="ARBA" id="ARBA00022771"/>
    </source>
</evidence>
<comment type="subcellular location">
    <subcellularLocation>
        <location evidence="2 11">Nucleus</location>
    </subcellularLocation>
</comment>
<evidence type="ECO:0000256" key="11">
    <source>
        <dbReference type="RuleBase" id="RU364033"/>
    </source>
</evidence>
<comment type="caution">
    <text evidence="12">The sequence shown here is derived from an EMBL/GenBank/DDBJ whole genome shotgun (WGS) entry which is preliminary data.</text>
</comment>
<dbReference type="AlphaFoldDB" id="A0AA88V6E8"/>
<dbReference type="Pfam" id="PF05129">
    <property type="entry name" value="Zn_ribbon_Elf1"/>
    <property type="match status" value="1"/>
</dbReference>
<comment type="similarity">
    <text evidence="3 11">Belongs to the ELOF1 family.</text>
</comment>
<dbReference type="Proteomes" id="UP001188597">
    <property type="component" value="Unassembled WGS sequence"/>
</dbReference>
<evidence type="ECO:0000313" key="13">
    <source>
        <dbReference type="Proteomes" id="UP001188597"/>
    </source>
</evidence>
<dbReference type="InterPro" id="IPR038567">
    <property type="entry name" value="T_Elf1_sf"/>
</dbReference>
<keyword evidence="9 11" id="KW-0804">Transcription</keyword>
<keyword evidence="7 11" id="KW-0862">Zinc</keyword>
<evidence type="ECO:0000256" key="9">
    <source>
        <dbReference type="ARBA" id="ARBA00023163"/>
    </source>
</evidence>
<dbReference type="GO" id="GO:0008023">
    <property type="term" value="C:transcription elongation factor complex"/>
    <property type="evidence" value="ECO:0007669"/>
    <property type="project" value="TreeGrafter"/>
</dbReference>
<keyword evidence="8 11" id="KW-0805">Transcription regulation</keyword>
<dbReference type="InterPro" id="IPR007808">
    <property type="entry name" value="Elf1"/>
</dbReference>
<organism evidence="12 13">
    <name type="scientific">Escallonia herrerae</name>
    <dbReference type="NCBI Taxonomy" id="1293975"/>
    <lineage>
        <taxon>Eukaryota</taxon>
        <taxon>Viridiplantae</taxon>
        <taxon>Streptophyta</taxon>
        <taxon>Embryophyta</taxon>
        <taxon>Tracheophyta</taxon>
        <taxon>Spermatophyta</taxon>
        <taxon>Magnoliopsida</taxon>
        <taxon>eudicotyledons</taxon>
        <taxon>Gunneridae</taxon>
        <taxon>Pentapetalae</taxon>
        <taxon>asterids</taxon>
        <taxon>campanulids</taxon>
        <taxon>Escalloniales</taxon>
        <taxon>Escalloniaceae</taxon>
        <taxon>Escallonia</taxon>
    </lineage>
</organism>
<evidence type="ECO:0000256" key="4">
    <source>
        <dbReference type="ARBA" id="ARBA00014973"/>
    </source>
</evidence>
<protein>
    <recommendedName>
        <fullName evidence="4 11">Transcription elongation factor 1 homolog</fullName>
    </recommendedName>
</protein>
<evidence type="ECO:0000256" key="1">
    <source>
        <dbReference type="ARBA" id="ARBA00003357"/>
    </source>
</evidence>
<sequence length="90" mass="10124">MGKRKTRSKPAAQKQVKLDTTFRCPFCNHGDSVECRIFYKESLGEAKCCVCSESYNTNVTPLTHAIDIYSEWVDACEAANCHEDDDLADN</sequence>
<name>A0AA88V6E8_9ASTE</name>
<evidence type="ECO:0000256" key="2">
    <source>
        <dbReference type="ARBA" id="ARBA00004123"/>
    </source>
</evidence>
<proteinExistence type="inferred from homology"/>
<accession>A0AA88V6E8</accession>
<evidence type="ECO:0000256" key="5">
    <source>
        <dbReference type="ARBA" id="ARBA00022723"/>
    </source>
</evidence>
<dbReference type="PANTHER" id="PTHR20934:SF0">
    <property type="entry name" value="TRANSCRIPTION ELONGATION FACTOR 1 HOMOLOG"/>
    <property type="match status" value="1"/>
</dbReference>
<comment type="function">
    <text evidence="1 11">Transcription elongation factor implicated in the maintenance of proper chromatin structure in actively transcribed regions.</text>
</comment>
<keyword evidence="13" id="KW-1185">Reference proteome</keyword>
<dbReference type="SUPFAM" id="SSF57783">
    <property type="entry name" value="Zinc beta-ribbon"/>
    <property type="match status" value="1"/>
</dbReference>
<dbReference type="EMBL" id="JAVXUP010002541">
    <property type="protein sequence ID" value="KAK3002725.1"/>
    <property type="molecule type" value="Genomic_DNA"/>
</dbReference>
<gene>
    <name evidence="12" type="ORF">RJ639_018226</name>
</gene>
<dbReference type="Gene3D" id="2.20.25.190">
    <property type="match status" value="1"/>
</dbReference>
<keyword evidence="5 11" id="KW-0479">Metal-binding</keyword>
<reference evidence="12" key="1">
    <citation type="submission" date="2022-12" db="EMBL/GenBank/DDBJ databases">
        <title>Draft genome assemblies for two species of Escallonia (Escalloniales).</title>
        <authorList>
            <person name="Chanderbali A."/>
            <person name="Dervinis C."/>
            <person name="Anghel I."/>
            <person name="Soltis D."/>
            <person name="Soltis P."/>
            <person name="Zapata F."/>
        </authorList>
    </citation>
    <scope>NUCLEOTIDE SEQUENCE</scope>
    <source>
        <strain evidence="12">UCBG64.0493</strain>
        <tissue evidence="12">Leaf</tissue>
    </source>
</reference>
<keyword evidence="6 11" id="KW-0863">Zinc-finger</keyword>